<evidence type="ECO:0000313" key="1">
    <source>
        <dbReference type="EMBL" id="SBV52684.1"/>
    </source>
</evidence>
<reference evidence="1 2" key="1">
    <citation type="submission" date="2016-06" db="EMBL/GenBank/DDBJ databases">
        <authorList>
            <person name="Kjaerup R.B."/>
            <person name="Dalgaard T.S."/>
            <person name="Juul-Madsen H.R."/>
        </authorList>
    </citation>
    <scope>NUCLEOTIDE SEQUENCE [LARGE SCALE GENOMIC DNA]</scope>
    <source>
        <strain evidence="1">LMG947</strain>
    </source>
</reference>
<proteinExistence type="predicted"/>
<accession>A0A1C3NQT0</accession>
<sequence>MTGFVAEHRDAHGVEPICRVLEIAASTYYSHAARQAHPEAPADRWWRDRALEAR</sequence>
<dbReference type="STRING" id="56449.XBLMG947_3481"/>
<gene>
    <name evidence="1" type="ORF">XBLMG947_3481</name>
</gene>
<protein>
    <submittedName>
        <fullName evidence="1">Transposase</fullName>
    </submittedName>
</protein>
<name>A0A1C3NQT0_9XANT</name>
<evidence type="ECO:0000313" key="2">
    <source>
        <dbReference type="Proteomes" id="UP000092503"/>
    </source>
</evidence>
<dbReference type="EMBL" id="FLTX01000060">
    <property type="protein sequence ID" value="SBV52684.1"/>
    <property type="molecule type" value="Genomic_DNA"/>
</dbReference>
<dbReference type="Proteomes" id="UP000092503">
    <property type="component" value="Unassembled WGS sequence"/>
</dbReference>
<dbReference type="AlphaFoldDB" id="A0A1C3NQT0"/>
<organism evidence="1 2">
    <name type="scientific">Xanthomonas bromi</name>
    <dbReference type="NCBI Taxonomy" id="56449"/>
    <lineage>
        <taxon>Bacteria</taxon>
        <taxon>Pseudomonadati</taxon>
        <taxon>Pseudomonadota</taxon>
        <taxon>Gammaproteobacteria</taxon>
        <taxon>Lysobacterales</taxon>
        <taxon>Lysobacteraceae</taxon>
        <taxon>Xanthomonas</taxon>
    </lineage>
</organism>